<name>A0A0A2LVU2_9FLAO</name>
<dbReference type="RefSeq" id="WP_035134250.1">
    <property type="nucleotide sequence ID" value="NZ_JRLV01000011.1"/>
</dbReference>
<sequence length="193" mass="22023">MKIEEQLQQRSGNQCELSGATNDLVMYEVQSIHKKGIDNTILVTQKCVDQIERREEPDGSFWENILPTSMWSEVPAVQVMSWRMLNRFRNESWAADALDMIYLEDDNLEWAKETGDHLSDVNAQLHKDSNGNILQNGDTVTLIKDLDVKGSSLNAKIGTAVRNIRLVHDNHEQIEGKVEGQMIVILTKYVKKQ</sequence>
<reference evidence="2 3" key="1">
    <citation type="submission" date="2013-09" db="EMBL/GenBank/DDBJ databases">
        <authorList>
            <person name="Zeng Z."/>
            <person name="Chen C."/>
        </authorList>
    </citation>
    <scope>NUCLEOTIDE SEQUENCE [LARGE SCALE GENOMIC DNA]</scope>
    <source>
        <strain evidence="2 3">F44-8</strain>
    </source>
</reference>
<dbReference type="PANTHER" id="PTHR30305">
    <property type="entry name" value="PROTEIN YJDM-RELATED"/>
    <property type="match status" value="1"/>
</dbReference>
<accession>A0A0A2LVU2</accession>
<dbReference type="STRING" id="1406840.Q763_11410"/>
<dbReference type="PANTHER" id="PTHR30305:SF3">
    <property type="entry name" value="PROTEIN YJDM"/>
    <property type="match status" value="1"/>
</dbReference>
<dbReference type="EMBL" id="JRLV01000011">
    <property type="protein sequence ID" value="KGO80255.1"/>
    <property type="molecule type" value="Genomic_DNA"/>
</dbReference>
<dbReference type="SMART" id="SM00782">
    <property type="entry name" value="PhnA_Zn_Ribbon"/>
    <property type="match status" value="1"/>
</dbReference>
<dbReference type="Proteomes" id="UP000030129">
    <property type="component" value="Unassembled WGS sequence"/>
</dbReference>
<dbReference type="InterPro" id="IPR013988">
    <property type="entry name" value="YjdM_C"/>
</dbReference>
<dbReference type="Pfam" id="PF03831">
    <property type="entry name" value="YjdM"/>
    <property type="match status" value="1"/>
</dbReference>
<dbReference type="InterPro" id="IPR013991">
    <property type="entry name" value="PhnaA_N_proteobac"/>
</dbReference>
<feature type="domain" description="PhnA protein N-terminal proteobacterial" evidence="1">
    <location>
        <begin position="6"/>
        <end position="52"/>
    </location>
</feature>
<dbReference type="SUPFAM" id="SSF82057">
    <property type="entry name" value="Prokaryotic SH3-related domain"/>
    <property type="match status" value="1"/>
</dbReference>
<protein>
    <submittedName>
        <fullName evidence="2">PhnA protein</fullName>
    </submittedName>
</protein>
<proteinExistence type="predicted"/>
<evidence type="ECO:0000313" key="2">
    <source>
        <dbReference type="EMBL" id="KGO80255.1"/>
    </source>
</evidence>
<organism evidence="2 3">
    <name type="scientific">Flavobacterium beibuense F44-8</name>
    <dbReference type="NCBI Taxonomy" id="1406840"/>
    <lineage>
        <taxon>Bacteria</taxon>
        <taxon>Pseudomonadati</taxon>
        <taxon>Bacteroidota</taxon>
        <taxon>Flavobacteriia</taxon>
        <taxon>Flavobacteriales</taxon>
        <taxon>Flavobacteriaceae</taxon>
        <taxon>Flavobacterium</taxon>
    </lineage>
</organism>
<evidence type="ECO:0000259" key="1">
    <source>
        <dbReference type="SMART" id="SM00782"/>
    </source>
</evidence>
<evidence type="ECO:0000313" key="3">
    <source>
        <dbReference type="Proteomes" id="UP000030129"/>
    </source>
</evidence>
<comment type="caution">
    <text evidence="2">The sequence shown here is derived from an EMBL/GenBank/DDBJ whole genome shotgun (WGS) entry which is preliminary data.</text>
</comment>
<dbReference type="Gene3D" id="2.30.30.40">
    <property type="entry name" value="SH3 Domains"/>
    <property type="match status" value="1"/>
</dbReference>
<keyword evidence="3" id="KW-1185">Reference proteome</keyword>
<dbReference type="eggNOG" id="COG2824">
    <property type="taxonomic scope" value="Bacteria"/>
</dbReference>
<gene>
    <name evidence="2" type="ORF">Q763_11410</name>
</gene>
<dbReference type="AlphaFoldDB" id="A0A0A2LVU2"/>